<name>A0ABW6E8V3_9ACTN</name>
<dbReference type="Proteomes" id="UP001598300">
    <property type="component" value="Unassembled WGS sequence"/>
</dbReference>
<reference evidence="1 2" key="1">
    <citation type="submission" date="2024-09" db="EMBL/GenBank/DDBJ databases">
        <title>The Natural Products Discovery Center: Release of the First 8490 Sequenced Strains for Exploring Actinobacteria Biosynthetic Diversity.</title>
        <authorList>
            <person name="Kalkreuter E."/>
            <person name="Kautsar S.A."/>
            <person name="Yang D."/>
            <person name="Bader C.D."/>
            <person name="Teijaro C.N."/>
            <person name="Fluegel L."/>
            <person name="Davis C.M."/>
            <person name="Simpson J.R."/>
            <person name="Lauterbach L."/>
            <person name="Steele A.D."/>
            <person name="Gui C."/>
            <person name="Meng S."/>
            <person name="Li G."/>
            <person name="Viehrig K."/>
            <person name="Ye F."/>
            <person name="Su P."/>
            <person name="Kiefer A.F."/>
            <person name="Nichols A."/>
            <person name="Cepeda A.J."/>
            <person name="Yan W."/>
            <person name="Fan B."/>
            <person name="Jiang Y."/>
            <person name="Adhikari A."/>
            <person name="Zheng C.-J."/>
            <person name="Schuster L."/>
            <person name="Cowan T.M."/>
            <person name="Smanski M.J."/>
            <person name="Chevrette M.G."/>
            <person name="De Carvalho L.P.S."/>
            <person name="Shen B."/>
        </authorList>
    </citation>
    <scope>NUCLEOTIDE SEQUENCE [LARGE SCALE GENOMIC DNA]</scope>
    <source>
        <strain evidence="1 2">NPDC058584</strain>
    </source>
</reference>
<dbReference type="EMBL" id="JBHXPM010000053">
    <property type="protein sequence ID" value="MFD3961222.1"/>
    <property type="molecule type" value="Genomic_DNA"/>
</dbReference>
<organism evidence="1 2">
    <name type="scientific">Streptomyces bacillaris</name>
    <dbReference type="NCBI Taxonomy" id="68179"/>
    <lineage>
        <taxon>Bacteria</taxon>
        <taxon>Bacillati</taxon>
        <taxon>Actinomycetota</taxon>
        <taxon>Actinomycetes</taxon>
        <taxon>Kitasatosporales</taxon>
        <taxon>Streptomycetaceae</taxon>
        <taxon>Streptomyces</taxon>
    </lineage>
</organism>
<evidence type="ECO:0000313" key="1">
    <source>
        <dbReference type="EMBL" id="MFD3961222.1"/>
    </source>
</evidence>
<protein>
    <submittedName>
        <fullName evidence="1">Uncharacterized protein</fullName>
    </submittedName>
</protein>
<dbReference type="RefSeq" id="WP_275539251.1">
    <property type="nucleotide sequence ID" value="NZ_JBEPFV010000022.1"/>
</dbReference>
<proteinExistence type="predicted"/>
<gene>
    <name evidence="1" type="ORF">ACFWR3_34730</name>
</gene>
<accession>A0ABW6E8V3</accession>
<evidence type="ECO:0000313" key="2">
    <source>
        <dbReference type="Proteomes" id="UP001598300"/>
    </source>
</evidence>
<sequence length="42" mass="4458">MAPRAYEHGPPAATRTPRHAIGELMLEAAPASYPSDTHAPMS</sequence>
<keyword evidence="2" id="KW-1185">Reference proteome</keyword>
<comment type="caution">
    <text evidence="1">The sequence shown here is derived from an EMBL/GenBank/DDBJ whole genome shotgun (WGS) entry which is preliminary data.</text>
</comment>